<evidence type="ECO:0000313" key="3">
    <source>
        <dbReference type="Proteomes" id="UP000018542"/>
    </source>
</evidence>
<gene>
    <name evidence="2" type="ORF">W911_12060</name>
</gene>
<dbReference type="EMBL" id="CP006912">
    <property type="protein sequence ID" value="AHB50242.1"/>
    <property type="molecule type" value="Genomic_DNA"/>
</dbReference>
<dbReference type="PATRIC" id="fig|1029756.8.peg.2504"/>
<keyword evidence="3" id="KW-1185">Reference proteome</keyword>
<sequence length="117" mass="12904">MPRRGYRKGLDDAKEPLPCYVRIRLAEASFVTLSAEASTRGITVSALARLILTAHLKAQRAELPRRRGTDAALLRQFIRIGNNLNQLTRQANAGLVAVSADELHTCLDRINTLARAL</sequence>
<name>V5SIB5_9HYPH</name>
<protein>
    <recommendedName>
        <fullName evidence="1">Bacterial mobilisation domain-containing protein</fullName>
    </recommendedName>
</protein>
<dbReference type="STRING" id="1029756.W911_12060"/>
<dbReference type="HOGENOM" id="CLU_2081624_0_0_5"/>
<dbReference type="Proteomes" id="UP000018542">
    <property type="component" value="Chromosome"/>
</dbReference>
<evidence type="ECO:0000259" key="1">
    <source>
        <dbReference type="Pfam" id="PF05713"/>
    </source>
</evidence>
<dbReference type="InterPro" id="IPR008687">
    <property type="entry name" value="MobC"/>
</dbReference>
<dbReference type="Pfam" id="PF05713">
    <property type="entry name" value="MobC"/>
    <property type="match status" value="1"/>
</dbReference>
<feature type="domain" description="Bacterial mobilisation" evidence="1">
    <location>
        <begin position="74"/>
        <end position="112"/>
    </location>
</feature>
<reference evidence="2 3" key="1">
    <citation type="journal article" date="2014" name="Genome Announc.">
        <title>Complete Genome Sequence of Hyphomicrobium nitrativorans Strain NL23, a Denitrifying Bacterium Isolated from Biofilm of a Methanol-Fed Denitrification System Treating Seawater at the Montreal Biodome.</title>
        <authorList>
            <person name="Martineau C."/>
            <person name="Villeneuve C."/>
            <person name="Mauffrey F."/>
            <person name="Villemur R."/>
        </authorList>
    </citation>
    <scope>NUCLEOTIDE SEQUENCE [LARGE SCALE GENOMIC DNA]</scope>
    <source>
        <strain evidence="2">NL23</strain>
    </source>
</reference>
<organism evidence="2 3">
    <name type="scientific">Hyphomicrobium nitrativorans NL23</name>
    <dbReference type="NCBI Taxonomy" id="1029756"/>
    <lineage>
        <taxon>Bacteria</taxon>
        <taxon>Pseudomonadati</taxon>
        <taxon>Pseudomonadota</taxon>
        <taxon>Alphaproteobacteria</taxon>
        <taxon>Hyphomicrobiales</taxon>
        <taxon>Hyphomicrobiaceae</taxon>
        <taxon>Hyphomicrobium</taxon>
    </lineage>
</organism>
<evidence type="ECO:0000313" key="2">
    <source>
        <dbReference type="EMBL" id="AHB50242.1"/>
    </source>
</evidence>
<dbReference type="AlphaFoldDB" id="V5SIB5"/>
<dbReference type="KEGG" id="hni:W911_12060"/>
<dbReference type="OrthoDB" id="7961361at2"/>
<dbReference type="RefSeq" id="WP_023787752.1">
    <property type="nucleotide sequence ID" value="NC_022997.1"/>
</dbReference>
<accession>V5SIB5</accession>
<proteinExistence type="predicted"/>